<sequence length="70" mass="7526">MPLCLEHSAEGSGRAAGEQRTLTPFLPAAYRYGSICKSSSLTALTLQTLLEVLACQSSSQHLHLRLSSHV</sequence>
<evidence type="ECO:0000313" key="2">
    <source>
        <dbReference type="Proteomes" id="UP000327468"/>
    </source>
</evidence>
<protein>
    <submittedName>
        <fullName evidence="1">Uncharacterized protein</fullName>
    </submittedName>
</protein>
<dbReference type="Proteomes" id="UP000327468">
    <property type="component" value="Chromosome 10"/>
</dbReference>
<proteinExistence type="predicted"/>
<gene>
    <name evidence="1" type="ORF">PHYPO_G00016200</name>
</gene>
<accession>A0A5N5N438</accession>
<comment type="caution">
    <text evidence="1">The sequence shown here is derived from an EMBL/GenBank/DDBJ whole genome shotgun (WGS) entry which is preliminary data.</text>
</comment>
<keyword evidence="2" id="KW-1185">Reference proteome</keyword>
<organism evidence="1 2">
    <name type="scientific">Pangasianodon hypophthalmus</name>
    <name type="common">Striped catfish</name>
    <name type="synonym">Helicophagus hypophthalmus</name>
    <dbReference type="NCBI Taxonomy" id="310915"/>
    <lineage>
        <taxon>Eukaryota</taxon>
        <taxon>Metazoa</taxon>
        <taxon>Chordata</taxon>
        <taxon>Craniata</taxon>
        <taxon>Vertebrata</taxon>
        <taxon>Euteleostomi</taxon>
        <taxon>Actinopterygii</taxon>
        <taxon>Neopterygii</taxon>
        <taxon>Teleostei</taxon>
        <taxon>Ostariophysi</taxon>
        <taxon>Siluriformes</taxon>
        <taxon>Pangasiidae</taxon>
        <taxon>Pangasianodon</taxon>
    </lineage>
</organism>
<evidence type="ECO:0000313" key="1">
    <source>
        <dbReference type="EMBL" id="KAB5562290.1"/>
    </source>
</evidence>
<dbReference type="AlphaFoldDB" id="A0A5N5N438"/>
<dbReference type="EMBL" id="VFJC01000011">
    <property type="protein sequence ID" value="KAB5562290.1"/>
    <property type="molecule type" value="Genomic_DNA"/>
</dbReference>
<name>A0A5N5N438_PANHP</name>
<reference evidence="1 2" key="1">
    <citation type="submission" date="2019-06" db="EMBL/GenBank/DDBJ databases">
        <title>A chromosome-scale genome assembly of the striped catfish, Pangasianodon hypophthalmus.</title>
        <authorList>
            <person name="Wen M."/>
            <person name="Zahm M."/>
            <person name="Roques C."/>
            <person name="Cabau C."/>
            <person name="Klopp C."/>
            <person name="Donnadieu C."/>
            <person name="Jouanno E."/>
            <person name="Avarre J.-C."/>
            <person name="Campet M."/>
            <person name="Ha T.T.T."/>
            <person name="Dugue R."/>
            <person name="Lampietro C."/>
            <person name="Louis A."/>
            <person name="Herpin A."/>
            <person name="Echchiki A."/>
            <person name="Berthelot C."/>
            <person name="Parey E."/>
            <person name="Roest-Crollius H."/>
            <person name="Braasch I."/>
            <person name="Postlethwait J."/>
            <person name="Bobe J."/>
            <person name="Montfort J."/>
            <person name="Bouchez O."/>
            <person name="Begum T."/>
            <person name="Schartl M."/>
            <person name="Guiguen Y."/>
        </authorList>
    </citation>
    <scope>NUCLEOTIDE SEQUENCE [LARGE SCALE GENOMIC DNA]</scope>
    <source>
        <strain evidence="1 2">Indonesia</strain>
        <tissue evidence="1">Blood</tissue>
    </source>
</reference>